<dbReference type="Gene3D" id="2.60.120.620">
    <property type="entry name" value="q2cbj1_9rhob like domain"/>
    <property type="match status" value="1"/>
</dbReference>
<keyword evidence="8" id="KW-1185">Reference proteome</keyword>
<gene>
    <name evidence="7" type="ORF">Pcinc_030391</name>
</gene>
<evidence type="ECO:0000256" key="4">
    <source>
        <dbReference type="ARBA" id="ARBA00023002"/>
    </source>
</evidence>
<keyword evidence="3" id="KW-0223">Dioxygenase</keyword>
<feature type="domain" description="Fe2OG dioxygenase" evidence="6">
    <location>
        <begin position="142"/>
        <end position="241"/>
    </location>
</feature>
<dbReference type="GO" id="GO:0008475">
    <property type="term" value="F:procollagen-lysine 5-dioxygenase activity"/>
    <property type="evidence" value="ECO:0007669"/>
    <property type="project" value="TreeGrafter"/>
</dbReference>
<comment type="cofactor">
    <cofactor evidence="1">
        <name>L-ascorbate</name>
        <dbReference type="ChEBI" id="CHEBI:38290"/>
    </cofactor>
</comment>
<evidence type="ECO:0000256" key="5">
    <source>
        <dbReference type="ARBA" id="ARBA00023004"/>
    </source>
</evidence>
<keyword evidence="4" id="KW-0560">Oxidoreductase</keyword>
<keyword evidence="5" id="KW-0408">Iron</keyword>
<proteinExistence type="predicted"/>
<evidence type="ECO:0000256" key="3">
    <source>
        <dbReference type="ARBA" id="ARBA00022964"/>
    </source>
</evidence>
<keyword evidence="2" id="KW-0479">Metal-binding</keyword>
<name>A0AAE1K4B3_PETCI</name>
<protein>
    <recommendedName>
        <fullName evidence="6">Fe2OG dioxygenase domain-containing protein</fullName>
    </recommendedName>
</protein>
<dbReference type="PROSITE" id="PS51471">
    <property type="entry name" value="FE2OG_OXY"/>
    <property type="match status" value="1"/>
</dbReference>
<dbReference type="GO" id="GO:0005783">
    <property type="term" value="C:endoplasmic reticulum"/>
    <property type="evidence" value="ECO:0007669"/>
    <property type="project" value="TreeGrafter"/>
</dbReference>
<organism evidence="7 8">
    <name type="scientific">Petrolisthes cinctipes</name>
    <name type="common">Flat porcelain crab</name>
    <dbReference type="NCBI Taxonomy" id="88211"/>
    <lineage>
        <taxon>Eukaryota</taxon>
        <taxon>Metazoa</taxon>
        <taxon>Ecdysozoa</taxon>
        <taxon>Arthropoda</taxon>
        <taxon>Crustacea</taxon>
        <taxon>Multicrustacea</taxon>
        <taxon>Malacostraca</taxon>
        <taxon>Eumalacostraca</taxon>
        <taxon>Eucarida</taxon>
        <taxon>Decapoda</taxon>
        <taxon>Pleocyemata</taxon>
        <taxon>Anomura</taxon>
        <taxon>Galatheoidea</taxon>
        <taxon>Porcellanidae</taxon>
        <taxon>Petrolisthes</taxon>
    </lineage>
</organism>
<sequence>VEQHVNTHIRPGYILSTTGFKEGKRNPDLWGLNNKAMWARRYVHPHLYKIIAGEATAEELGPDLYYVPFFTERFCRELIEELEHYGKWQDKDKDDREESHQYTSTNINLSQIGFAKEYELVVLSLKKELLATLYGGYRGLPKSALLFVLKYSPNTHYNTFKYHLDGATYTFNIALNDNFTGGGLQFLLGNKHFNEERELTLAHNKTGWAVVQPDRPLHLHRGVALTSGTRYALINIVYTNGAGSKGGPMWV</sequence>
<reference evidence="7" key="1">
    <citation type="submission" date="2023-10" db="EMBL/GenBank/DDBJ databases">
        <title>Genome assemblies of two species of porcelain crab, Petrolisthes cinctipes and Petrolisthes manimaculis (Anomura: Porcellanidae).</title>
        <authorList>
            <person name="Angst P."/>
        </authorList>
    </citation>
    <scope>NUCLEOTIDE SEQUENCE</scope>
    <source>
        <strain evidence="7">PB745_01</strain>
        <tissue evidence="7">Gill</tissue>
    </source>
</reference>
<evidence type="ECO:0000256" key="1">
    <source>
        <dbReference type="ARBA" id="ARBA00001961"/>
    </source>
</evidence>
<dbReference type="Proteomes" id="UP001286313">
    <property type="component" value="Unassembled WGS sequence"/>
</dbReference>
<dbReference type="InterPro" id="IPR005123">
    <property type="entry name" value="Oxoglu/Fe-dep_dioxygenase_dom"/>
</dbReference>
<dbReference type="SMART" id="SM00702">
    <property type="entry name" value="P4Hc"/>
    <property type="match status" value="1"/>
</dbReference>
<evidence type="ECO:0000313" key="7">
    <source>
        <dbReference type="EMBL" id="KAK3863872.1"/>
    </source>
</evidence>
<comment type="caution">
    <text evidence="7">The sequence shown here is derived from an EMBL/GenBank/DDBJ whole genome shotgun (WGS) entry which is preliminary data.</text>
</comment>
<evidence type="ECO:0000313" key="8">
    <source>
        <dbReference type="Proteomes" id="UP001286313"/>
    </source>
</evidence>
<dbReference type="InterPro" id="IPR050757">
    <property type="entry name" value="Collagen_mod_GT25"/>
</dbReference>
<feature type="non-terminal residue" evidence="7">
    <location>
        <position position="1"/>
    </location>
</feature>
<dbReference type="GO" id="GO:0005506">
    <property type="term" value="F:iron ion binding"/>
    <property type="evidence" value="ECO:0007669"/>
    <property type="project" value="InterPro"/>
</dbReference>
<evidence type="ECO:0000256" key="2">
    <source>
        <dbReference type="ARBA" id="ARBA00022723"/>
    </source>
</evidence>
<dbReference type="GO" id="GO:0031418">
    <property type="term" value="F:L-ascorbic acid binding"/>
    <property type="evidence" value="ECO:0007669"/>
    <property type="project" value="InterPro"/>
</dbReference>
<dbReference type="EMBL" id="JAWQEG010003916">
    <property type="protein sequence ID" value="KAK3863872.1"/>
    <property type="molecule type" value="Genomic_DNA"/>
</dbReference>
<dbReference type="PANTHER" id="PTHR10730:SF45">
    <property type="entry name" value="PROCOLLAGEN-LYSINE,2-OXOGLUTARATE 5-DIOXYGENASE"/>
    <property type="match status" value="1"/>
</dbReference>
<dbReference type="InterPro" id="IPR006620">
    <property type="entry name" value="Pro_4_hyd_alph"/>
</dbReference>
<dbReference type="PANTHER" id="PTHR10730">
    <property type="entry name" value="PROCOLLAGEN-LYSINE,2-OXOGLUTARATE 5-DIOXYGENASE/GLYCOSYLTRANSFERASE 25 FAMILY MEMBER"/>
    <property type="match status" value="1"/>
</dbReference>
<dbReference type="AlphaFoldDB" id="A0AAE1K4B3"/>
<evidence type="ECO:0000259" key="6">
    <source>
        <dbReference type="PROSITE" id="PS51471"/>
    </source>
</evidence>
<accession>A0AAE1K4B3</accession>